<feature type="domain" description="4Fe-4S ferredoxin-type" evidence="6">
    <location>
        <begin position="280"/>
        <end position="309"/>
    </location>
</feature>
<evidence type="ECO:0000256" key="5">
    <source>
        <dbReference type="ARBA" id="ARBA00023014"/>
    </source>
</evidence>
<organism evidence="7 8">
    <name type="scientific">Deinococcus yavapaiensis KR-236</name>
    <dbReference type="NCBI Taxonomy" id="694435"/>
    <lineage>
        <taxon>Bacteria</taxon>
        <taxon>Thermotogati</taxon>
        <taxon>Deinococcota</taxon>
        <taxon>Deinococci</taxon>
        <taxon>Deinococcales</taxon>
        <taxon>Deinococcaceae</taxon>
        <taxon>Deinococcus</taxon>
    </lineage>
</organism>
<feature type="domain" description="4Fe-4S ferredoxin-type" evidence="6">
    <location>
        <begin position="247"/>
        <end position="275"/>
    </location>
</feature>
<evidence type="ECO:0000256" key="1">
    <source>
        <dbReference type="ARBA" id="ARBA00022485"/>
    </source>
</evidence>
<dbReference type="Pfam" id="PF12838">
    <property type="entry name" value="Fer4_7"/>
    <property type="match status" value="2"/>
</dbReference>
<gene>
    <name evidence="7" type="ORF">DES52_11126</name>
</gene>
<dbReference type="Gene3D" id="3.30.70.20">
    <property type="match status" value="2"/>
</dbReference>
<dbReference type="PANTHER" id="PTHR43724:SF1">
    <property type="entry name" value="PYRUVATE SYNTHASE SUBUNIT PORD"/>
    <property type="match status" value="1"/>
</dbReference>
<dbReference type="EMBL" id="QJSX01000011">
    <property type="protein sequence ID" value="PYE52855.1"/>
    <property type="molecule type" value="Genomic_DNA"/>
</dbReference>
<dbReference type="InterPro" id="IPR017900">
    <property type="entry name" value="4Fe4S_Fe_S_CS"/>
</dbReference>
<keyword evidence="4" id="KW-0408">Iron</keyword>
<keyword evidence="8" id="KW-1185">Reference proteome</keyword>
<dbReference type="Proteomes" id="UP000248326">
    <property type="component" value="Unassembled WGS sequence"/>
</dbReference>
<dbReference type="AlphaFoldDB" id="A0A318S5H3"/>
<evidence type="ECO:0000256" key="2">
    <source>
        <dbReference type="ARBA" id="ARBA00022723"/>
    </source>
</evidence>
<proteinExistence type="predicted"/>
<evidence type="ECO:0000256" key="4">
    <source>
        <dbReference type="ARBA" id="ARBA00023004"/>
    </source>
</evidence>
<dbReference type="PROSITE" id="PS51379">
    <property type="entry name" value="4FE4S_FER_2"/>
    <property type="match status" value="3"/>
</dbReference>
<dbReference type="OrthoDB" id="9672at2"/>
<keyword evidence="3" id="KW-0677">Repeat</keyword>
<comment type="caution">
    <text evidence="7">The sequence shown here is derived from an EMBL/GenBank/DDBJ whole genome shotgun (WGS) entry which is preliminary data.</text>
</comment>
<feature type="domain" description="4Fe-4S ferredoxin-type" evidence="6">
    <location>
        <begin position="50"/>
        <end position="79"/>
    </location>
</feature>
<evidence type="ECO:0000313" key="8">
    <source>
        <dbReference type="Proteomes" id="UP000248326"/>
    </source>
</evidence>
<accession>A0A318S5H3</accession>
<dbReference type="InterPro" id="IPR017896">
    <property type="entry name" value="4Fe4S_Fe-S-bd"/>
</dbReference>
<dbReference type="PANTHER" id="PTHR43724">
    <property type="entry name" value="PYRUVATE SYNTHASE SUBUNIT PORD"/>
    <property type="match status" value="1"/>
</dbReference>
<evidence type="ECO:0000259" key="6">
    <source>
        <dbReference type="PROSITE" id="PS51379"/>
    </source>
</evidence>
<keyword evidence="5" id="KW-0411">Iron-sulfur</keyword>
<name>A0A318S5H3_9DEIO</name>
<keyword evidence="1" id="KW-0004">4Fe-4S</keyword>
<dbReference type="GO" id="GO:0046872">
    <property type="term" value="F:metal ion binding"/>
    <property type="evidence" value="ECO:0007669"/>
    <property type="project" value="UniProtKB-KW"/>
</dbReference>
<dbReference type="RefSeq" id="WP_110887441.1">
    <property type="nucleotide sequence ID" value="NZ_QJSX01000011.1"/>
</dbReference>
<evidence type="ECO:0000256" key="3">
    <source>
        <dbReference type="ARBA" id="ARBA00022737"/>
    </source>
</evidence>
<dbReference type="SUPFAM" id="SSF54862">
    <property type="entry name" value="4Fe-4S ferredoxins"/>
    <property type="match status" value="1"/>
</dbReference>
<protein>
    <submittedName>
        <fullName evidence="7">4Fe-4S dicluster protein</fullName>
    </submittedName>
</protein>
<dbReference type="PROSITE" id="PS00198">
    <property type="entry name" value="4FE4S_FER_1"/>
    <property type="match status" value="3"/>
</dbReference>
<sequence length="328" mass="35037">MFDSFLKIMGDYGNPVPRYTGPRCLVERMSVGGCDVCATVCPHDAITVDGKVEIDERKCTSCGLCVQSCPTGALEFDVTANLTAIRTQEEDAKLVCSRTSEGGKTVPCLARVTASVIVAAGAWDKPLELVHGDCATCDLGSDLVPVKLAEVVDAAQSLREATGRLANVTIRRGVEGGAENRGERVTRRGMFGTLLRSAAGVAKDLVPDKPLPFVDWSAPEERVPADWLWRRRALKPTPAQDVQVRWKAPLVDASCIFCPVCSNVCPTEAITRTIEADGSVALHLQLEACTGCGGCASSCPPQAIELSDDWREEHFAAPVLLRASDGPP</sequence>
<dbReference type="GO" id="GO:0051539">
    <property type="term" value="F:4 iron, 4 sulfur cluster binding"/>
    <property type="evidence" value="ECO:0007669"/>
    <property type="project" value="UniProtKB-KW"/>
</dbReference>
<evidence type="ECO:0000313" key="7">
    <source>
        <dbReference type="EMBL" id="PYE52855.1"/>
    </source>
</evidence>
<keyword evidence="2" id="KW-0479">Metal-binding</keyword>
<reference evidence="7 8" key="1">
    <citation type="submission" date="2018-06" db="EMBL/GenBank/DDBJ databases">
        <title>Genomic Encyclopedia of Type Strains, Phase IV (KMG-IV): sequencing the most valuable type-strain genomes for metagenomic binning, comparative biology and taxonomic classification.</title>
        <authorList>
            <person name="Goeker M."/>
        </authorList>
    </citation>
    <scope>NUCLEOTIDE SEQUENCE [LARGE SCALE GENOMIC DNA]</scope>
    <source>
        <strain evidence="7 8">DSM 18048</strain>
    </source>
</reference>